<dbReference type="GO" id="GO:0016810">
    <property type="term" value="F:hydrolase activity, acting on carbon-nitrogen (but not peptide) bonds"/>
    <property type="evidence" value="ECO:0007669"/>
    <property type="project" value="InterPro"/>
</dbReference>
<evidence type="ECO:0000313" key="3">
    <source>
        <dbReference type="EMBL" id="MCZ0865707.1"/>
    </source>
</evidence>
<keyword evidence="4" id="KW-1185">Reference proteome</keyword>
<comment type="caution">
    <text evidence="3">The sequence shown here is derived from an EMBL/GenBank/DDBJ whole genome shotgun (WGS) entry which is preliminary data.</text>
</comment>
<keyword evidence="1" id="KW-0732">Signal</keyword>
<dbReference type="Gene3D" id="3.20.20.140">
    <property type="entry name" value="Metal-dependent hydrolases"/>
    <property type="match status" value="1"/>
</dbReference>
<dbReference type="CDD" id="cd01300">
    <property type="entry name" value="YtcJ_like"/>
    <property type="match status" value="1"/>
</dbReference>
<gene>
    <name evidence="3" type="ORF">O0V09_10865</name>
</gene>
<evidence type="ECO:0000259" key="2">
    <source>
        <dbReference type="Pfam" id="PF07969"/>
    </source>
</evidence>
<dbReference type="SUPFAM" id="SSF51556">
    <property type="entry name" value="Metallo-dependent hydrolases"/>
    <property type="match status" value="1"/>
</dbReference>
<reference evidence="3 4" key="1">
    <citation type="submission" date="2022-12" db="EMBL/GenBank/DDBJ databases">
        <title>Dasania phycosphaerae sp. nov., isolated from particulate material of the south coast of Korea.</title>
        <authorList>
            <person name="Jiang Y."/>
        </authorList>
    </citation>
    <scope>NUCLEOTIDE SEQUENCE [LARGE SCALE GENOMIC DNA]</scope>
    <source>
        <strain evidence="3 4">GY-19</strain>
    </source>
</reference>
<dbReference type="Proteomes" id="UP001069090">
    <property type="component" value="Unassembled WGS sequence"/>
</dbReference>
<protein>
    <submittedName>
        <fullName evidence="3">Amidohydrolase</fullName>
    </submittedName>
</protein>
<dbReference type="EMBL" id="JAPTGG010000008">
    <property type="protein sequence ID" value="MCZ0865707.1"/>
    <property type="molecule type" value="Genomic_DNA"/>
</dbReference>
<evidence type="ECO:0000313" key="4">
    <source>
        <dbReference type="Proteomes" id="UP001069090"/>
    </source>
</evidence>
<dbReference type="Gene3D" id="3.10.310.70">
    <property type="match status" value="1"/>
</dbReference>
<dbReference type="InterPro" id="IPR033932">
    <property type="entry name" value="YtcJ-like"/>
</dbReference>
<dbReference type="InterPro" id="IPR013108">
    <property type="entry name" value="Amidohydro_3"/>
</dbReference>
<feature type="signal peptide" evidence="1">
    <location>
        <begin position="1"/>
        <end position="27"/>
    </location>
</feature>
<dbReference type="AlphaFoldDB" id="A0A9J6RMG0"/>
<feature type="domain" description="Amidohydrolase 3" evidence="2">
    <location>
        <begin position="77"/>
        <end position="570"/>
    </location>
</feature>
<dbReference type="PANTHER" id="PTHR22642">
    <property type="entry name" value="IMIDAZOLONEPROPIONASE"/>
    <property type="match status" value="1"/>
</dbReference>
<name>A0A9J6RMG0_9GAMM</name>
<evidence type="ECO:0000256" key="1">
    <source>
        <dbReference type="SAM" id="SignalP"/>
    </source>
</evidence>
<dbReference type="RefSeq" id="WP_258331849.1">
    <property type="nucleotide sequence ID" value="NZ_JAPTGG010000008.1"/>
</dbReference>
<dbReference type="InterPro" id="IPR011059">
    <property type="entry name" value="Metal-dep_hydrolase_composite"/>
</dbReference>
<feature type="chain" id="PRO_5039950005" evidence="1">
    <location>
        <begin position="28"/>
        <end position="587"/>
    </location>
</feature>
<accession>A0A9J6RMG0</accession>
<dbReference type="SUPFAM" id="SSF51338">
    <property type="entry name" value="Composite domain of metallo-dependent hydrolases"/>
    <property type="match status" value="1"/>
</dbReference>
<dbReference type="PROSITE" id="PS51257">
    <property type="entry name" value="PROKAR_LIPOPROTEIN"/>
    <property type="match status" value="1"/>
</dbReference>
<organism evidence="3 4">
    <name type="scientific">Dasania phycosphaerae</name>
    <dbReference type="NCBI Taxonomy" id="2950436"/>
    <lineage>
        <taxon>Bacteria</taxon>
        <taxon>Pseudomonadati</taxon>
        <taxon>Pseudomonadota</taxon>
        <taxon>Gammaproteobacteria</taxon>
        <taxon>Cellvibrionales</taxon>
        <taxon>Spongiibacteraceae</taxon>
        <taxon>Dasania</taxon>
    </lineage>
</organism>
<dbReference type="InterPro" id="IPR032466">
    <property type="entry name" value="Metal_Hydrolase"/>
</dbReference>
<dbReference type="PANTHER" id="PTHR22642:SF2">
    <property type="entry name" value="PROTEIN LONG AFTER FAR-RED 3"/>
    <property type="match status" value="1"/>
</dbReference>
<dbReference type="Gene3D" id="2.30.40.10">
    <property type="entry name" value="Urease, subunit C, domain 1"/>
    <property type="match status" value="1"/>
</dbReference>
<sequence>MRAAKKLFSHIALGAFVAGACISQVLAEQADYVFKNAKVYTQNQAQPWAESVAVRGNKIIYVGSNKGAEDIIAGGTQVIDAAGKMIMPGFIDTHAHPVMAAGGFHAFTLDLNDSVEQWLAVVEEYVESHPEVQAIYGAGFMASTFGPEGPNKALLDKIVADKPVLIIDEGGHSAWVNSKALELAGVNKDTPDPIPGTHFYQRDAQGEPTGWLVEAMAFMPMLAKLGMISEQTILTGAEQVFPLFSQFGITTVYDAGFSQFEQLAYDSVVKLAKADAIPFRMVTSNMIQSPNHVADAISTLQSYQQKYTSELVQPRVMKIHNDGTKEASTAGQFEDYNNQPGNKGSVLLEGKVLQDFVVAIDKAGFDIHIHAIGDRAVDEALDAFEVARKINPDSPNRYSIGHTELVRDQDLKRFAQLDVIAQTTPFWFATDGEMEIAQVGKERAGKLYRFRKIIDLGGKVSFGSDFPVTGEVFGLSPLPNIEMGMSRKYYGEKGMPVTPPVDALLSLEEMIRGYTLDAAYQLNMENEVGSLEVGKLADLIIVDKNLFDLDVYDIHKAKVEMTMMNGKVVFERNDEIKAFEKVMGFPH</sequence>
<dbReference type="Pfam" id="PF07969">
    <property type="entry name" value="Amidohydro_3"/>
    <property type="match status" value="1"/>
</dbReference>
<proteinExistence type="predicted"/>